<gene>
    <name evidence="2" type="ORF">IAA72_10025</name>
</gene>
<evidence type="ECO:0000259" key="1">
    <source>
        <dbReference type="PROSITE" id="PS50943"/>
    </source>
</evidence>
<dbReference type="Proteomes" id="UP000810292">
    <property type="component" value="Unassembled WGS sequence"/>
</dbReference>
<dbReference type="PROSITE" id="PS50943">
    <property type="entry name" value="HTH_CROC1"/>
    <property type="match status" value="1"/>
</dbReference>
<proteinExistence type="predicted"/>
<dbReference type="InterPro" id="IPR010982">
    <property type="entry name" value="Lambda_DNA-bd_dom_sf"/>
</dbReference>
<dbReference type="EMBL" id="JADIMF010000161">
    <property type="protein sequence ID" value="MBO8470101.1"/>
    <property type="molecule type" value="Genomic_DNA"/>
</dbReference>
<accession>A0A9D9NDZ2</accession>
<reference evidence="2" key="2">
    <citation type="journal article" date="2021" name="PeerJ">
        <title>Extensive microbial diversity within the chicken gut microbiome revealed by metagenomics and culture.</title>
        <authorList>
            <person name="Gilroy R."/>
            <person name="Ravi A."/>
            <person name="Getino M."/>
            <person name="Pursley I."/>
            <person name="Horton D.L."/>
            <person name="Alikhan N.F."/>
            <person name="Baker D."/>
            <person name="Gharbi K."/>
            <person name="Hall N."/>
            <person name="Watson M."/>
            <person name="Adriaenssens E.M."/>
            <person name="Foster-Nyarko E."/>
            <person name="Jarju S."/>
            <person name="Secka A."/>
            <person name="Antonio M."/>
            <person name="Oren A."/>
            <person name="Chaudhuri R.R."/>
            <person name="La Ragione R."/>
            <person name="Hildebrand F."/>
            <person name="Pallen M.J."/>
        </authorList>
    </citation>
    <scope>NUCLEOTIDE SEQUENCE</scope>
    <source>
        <strain evidence="2">14700</strain>
    </source>
</reference>
<comment type="caution">
    <text evidence="2">The sequence shown here is derived from an EMBL/GenBank/DDBJ whole genome shotgun (WGS) entry which is preliminary data.</text>
</comment>
<protein>
    <submittedName>
        <fullName evidence="2">Helix-turn-helix transcriptional regulator</fullName>
    </submittedName>
</protein>
<dbReference type="CDD" id="cd00093">
    <property type="entry name" value="HTH_XRE"/>
    <property type="match status" value="1"/>
</dbReference>
<dbReference type="AlphaFoldDB" id="A0A9D9NDZ2"/>
<reference evidence="2" key="1">
    <citation type="submission" date="2020-10" db="EMBL/GenBank/DDBJ databases">
        <authorList>
            <person name="Gilroy R."/>
        </authorList>
    </citation>
    <scope>NUCLEOTIDE SEQUENCE</scope>
    <source>
        <strain evidence="2">14700</strain>
    </source>
</reference>
<dbReference type="SMART" id="SM00530">
    <property type="entry name" value="HTH_XRE"/>
    <property type="match status" value="1"/>
</dbReference>
<organism evidence="2 3">
    <name type="scientific">Candidatus Ornithospirochaeta stercoravium</name>
    <dbReference type="NCBI Taxonomy" id="2840897"/>
    <lineage>
        <taxon>Bacteria</taxon>
        <taxon>Pseudomonadati</taxon>
        <taxon>Spirochaetota</taxon>
        <taxon>Spirochaetia</taxon>
        <taxon>Spirochaetales</taxon>
        <taxon>Spirochaetaceae</taxon>
        <taxon>Spirochaetaceae incertae sedis</taxon>
        <taxon>Candidatus Ornithospirochaeta</taxon>
    </lineage>
</organism>
<dbReference type="GO" id="GO:0003677">
    <property type="term" value="F:DNA binding"/>
    <property type="evidence" value="ECO:0007669"/>
    <property type="project" value="InterPro"/>
</dbReference>
<feature type="domain" description="HTH cro/C1-type" evidence="1">
    <location>
        <begin position="23"/>
        <end position="74"/>
    </location>
</feature>
<name>A0A9D9NDZ2_9SPIO</name>
<dbReference type="Pfam" id="PF01381">
    <property type="entry name" value="HTH_3"/>
    <property type="match status" value="1"/>
</dbReference>
<evidence type="ECO:0000313" key="3">
    <source>
        <dbReference type="Proteomes" id="UP000810292"/>
    </source>
</evidence>
<dbReference type="SUPFAM" id="SSF47413">
    <property type="entry name" value="lambda repressor-like DNA-binding domains"/>
    <property type="match status" value="1"/>
</dbReference>
<evidence type="ECO:0000313" key="2">
    <source>
        <dbReference type="EMBL" id="MBO8470101.1"/>
    </source>
</evidence>
<dbReference type="InterPro" id="IPR001387">
    <property type="entry name" value="Cro/C1-type_HTH"/>
</dbReference>
<dbReference type="Gene3D" id="1.10.260.40">
    <property type="entry name" value="lambda repressor-like DNA-binding domains"/>
    <property type="match status" value="1"/>
</dbReference>
<sequence length="99" mass="11519">MINLDKYILTPDEMLHRIADNEKARRKNMHLTQEELARRSGVSLGSLRRFEQTGDISLESLMKIAIVLNETDNLIKLFAESDPEYKSMEELLNAKRRKS</sequence>